<dbReference type="InterPro" id="IPR037522">
    <property type="entry name" value="HD_GYP_dom"/>
</dbReference>
<dbReference type="Proteomes" id="UP000006732">
    <property type="component" value="Chromosome"/>
</dbReference>
<dbReference type="KEGG" id="ppd:Ppro_2722"/>
<name>A1ASK3_PELPD</name>
<keyword evidence="1" id="KW-0597">Phosphoprotein</keyword>
<keyword evidence="5" id="KW-1185">Reference proteome</keyword>
<evidence type="ECO:0000259" key="3">
    <source>
        <dbReference type="PROSITE" id="PS51832"/>
    </source>
</evidence>
<dbReference type="RefSeq" id="WP_011736574.1">
    <property type="nucleotide sequence ID" value="NC_008609.1"/>
</dbReference>
<evidence type="ECO:0000313" key="5">
    <source>
        <dbReference type="Proteomes" id="UP000006732"/>
    </source>
</evidence>
<sequence length="444" mass="49342">MAMDMDETHQAGQGPISVLLVDDEEYILTSLRRLLMDEKDMEVVTAGSGEEGLNLLPTLANLGVIVSDQRMPGMNGAQFLEKARLVRPDAVRIILTGYADVSAAVDAINRGGAWRYMTKPWNNEELAQAIHDAVELYTHESQNRRLNEVIRQQNSEMEVWTENLKKRLLQSTSTIREQSQALKELSLKKPVAVVLQAFDGFFEIMGGSNAVHARTVSTLVADVARKMGLDAETITRFRLAALLHDTGKFGTLVAELNKSMEDMSESEAREYRRHPLRGEELVSRVEELAEVALLVRSHHETFDGQGFPDGLEGERIPLGARLIAIADLIERSARSVEKHRADFALMTARFHGGTLLDPHLVTKFQGITRTIYFEGRKSGLASELELEPKDLIPGMQISRDVESGAGVLLMQRGTVLDMAGILLIRSHFHKTPSPHGIYVQVTSD</sequence>
<dbReference type="SMART" id="SM00448">
    <property type="entry name" value="REC"/>
    <property type="match status" value="1"/>
</dbReference>
<dbReference type="GO" id="GO:0016787">
    <property type="term" value="F:hydrolase activity"/>
    <property type="evidence" value="ECO:0007669"/>
    <property type="project" value="UniProtKB-KW"/>
</dbReference>
<feature type="modified residue" description="4-aspartylphosphate" evidence="1">
    <location>
        <position position="68"/>
    </location>
</feature>
<gene>
    <name evidence="4" type="ordered locus">Ppro_2722</name>
</gene>
<dbReference type="SUPFAM" id="SSF109604">
    <property type="entry name" value="HD-domain/PDEase-like"/>
    <property type="match status" value="1"/>
</dbReference>
<organism evidence="4 5">
    <name type="scientific">Pelobacter propionicus (strain DSM 2379 / NBRC 103807 / OttBd1)</name>
    <dbReference type="NCBI Taxonomy" id="338966"/>
    <lineage>
        <taxon>Bacteria</taxon>
        <taxon>Pseudomonadati</taxon>
        <taxon>Thermodesulfobacteriota</taxon>
        <taxon>Desulfuromonadia</taxon>
        <taxon>Desulfuromonadales</taxon>
        <taxon>Desulfuromonadaceae</taxon>
        <taxon>Pelobacter</taxon>
    </lineage>
</organism>
<dbReference type="GO" id="GO:0000160">
    <property type="term" value="P:phosphorelay signal transduction system"/>
    <property type="evidence" value="ECO:0007669"/>
    <property type="project" value="InterPro"/>
</dbReference>
<dbReference type="Gene3D" id="3.40.50.2300">
    <property type="match status" value="1"/>
</dbReference>
<dbReference type="Gene3D" id="1.10.3210.10">
    <property type="entry name" value="Hypothetical protein af1432"/>
    <property type="match status" value="1"/>
</dbReference>
<dbReference type="InterPro" id="IPR011006">
    <property type="entry name" value="CheY-like_superfamily"/>
</dbReference>
<dbReference type="CDD" id="cd17569">
    <property type="entry name" value="REC_HupR-like"/>
    <property type="match status" value="1"/>
</dbReference>
<dbReference type="PROSITE" id="PS51832">
    <property type="entry name" value="HD_GYP"/>
    <property type="match status" value="1"/>
</dbReference>
<evidence type="ECO:0000259" key="2">
    <source>
        <dbReference type="PROSITE" id="PS50110"/>
    </source>
</evidence>
<dbReference type="PANTHER" id="PTHR45228:SF8">
    <property type="entry name" value="TWO-COMPONENT RESPONSE REGULATOR-RELATED"/>
    <property type="match status" value="1"/>
</dbReference>
<dbReference type="OrthoDB" id="5392850at2"/>
<feature type="domain" description="Response regulatory" evidence="2">
    <location>
        <begin position="17"/>
        <end position="134"/>
    </location>
</feature>
<dbReference type="AlphaFoldDB" id="A1ASK3"/>
<dbReference type="STRING" id="338966.Ppro_2722"/>
<keyword evidence="4" id="KW-0378">Hydrolase</keyword>
<evidence type="ECO:0000256" key="1">
    <source>
        <dbReference type="PROSITE-ProRule" id="PRU00169"/>
    </source>
</evidence>
<dbReference type="InterPro" id="IPR001789">
    <property type="entry name" value="Sig_transdc_resp-reg_receiver"/>
</dbReference>
<dbReference type="Pfam" id="PF13487">
    <property type="entry name" value="HD_5"/>
    <property type="match status" value="1"/>
</dbReference>
<protein>
    <submittedName>
        <fullName evidence="4">Response regulator receiver modulated metal dependent phosphohydrolase</fullName>
    </submittedName>
</protein>
<dbReference type="InterPro" id="IPR052020">
    <property type="entry name" value="Cyclic_di-GMP/3'3'-cGAMP_PDE"/>
</dbReference>
<proteinExistence type="predicted"/>
<feature type="domain" description="HD-GYP" evidence="3">
    <location>
        <begin position="187"/>
        <end position="380"/>
    </location>
</feature>
<accession>A1ASK3</accession>
<dbReference type="HOGENOM" id="CLU_000445_92_10_7"/>
<dbReference type="eggNOG" id="COG3437">
    <property type="taxonomic scope" value="Bacteria"/>
</dbReference>
<dbReference type="EMBL" id="CP000482">
    <property type="protein sequence ID" value="ABL00324.1"/>
    <property type="molecule type" value="Genomic_DNA"/>
</dbReference>
<dbReference type="PROSITE" id="PS50110">
    <property type="entry name" value="RESPONSE_REGULATORY"/>
    <property type="match status" value="1"/>
</dbReference>
<dbReference type="SMART" id="SM00471">
    <property type="entry name" value="HDc"/>
    <property type="match status" value="1"/>
</dbReference>
<evidence type="ECO:0000313" key="4">
    <source>
        <dbReference type="EMBL" id="ABL00324.1"/>
    </source>
</evidence>
<dbReference type="CDD" id="cd00077">
    <property type="entry name" value="HDc"/>
    <property type="match status" value="1"/>
</dbReference>
<dbReference type="Pfam" id="PF00072">
    <property type="entry name" value="Response_reg"/>
    <property type="match status" value="1"/>
</dbReference>
<dbReference type="PANTHER" id="PTHR45228">
    <property type="entry name" value="CYCLIC DI-GMP PHOSPHODIESTERASE TM_0186-RELATED"/>
    <property type="match status" value="1"/>
</dbReference>
<dbReference type="InterPro" id="IPR003607">
    <property type="entry name" value="HD/PDEase_dom"/>
</dbReference>
<dbReference type="SUPFAM" id="SSF52172">
    <property type="entry name" value="CheY-like"/>
    <property type="match status" value="1"/>
</dbReference>
<reference evidence="4 5" key="1">
    <citation type="submission" date="2006-10" db="EMBL/GenBank/DDBJ databases">
        <title>Complete sequence of chromosome of Pelobacter propionicus DSM 2379.</title>
        <authorList>
            <consortium name="US DOE Joint Genome Institute"/>
            <person name="Copeland A."/>
            <person name="Lucas S."/>
            <person name="Lapidus A."/>
            <person name="Barry K."/>
            <person name="Detter J.C."/>
            <person name="Glavina del Rio T."/>
            <person name="Hammon N."/>
            <person name="Israni S."/>
            <person name="Dalin E."/>
            <person name="Tice H."/>
            <person name="Pitluck S."/>
            <person name="Saunders E."/>
            <person name="Brettin T."/>
            <person name="Bruce D."/>
            <person name="Han C."/>
            <person name="Tapia R."/>
            <person name="Schmutz J."/>
            <person name="Larimer F."/>
            <person name="Land M."/>
            <person name="Hauser L."/>
            <person name="Kyrpides N."/>
            <person name="Kim E."/>
            <person name="Lovley D."/>
            <person name="Richardson P."/>
        </authorList>
    </citation>
    <scope>NUCLEOTIDE SEQUENCE [LARGE SCALE GENOMIC DNA]</scope>
    <source>
        <strain evidence="5">DSM 2379 / NBRC 103807 / OttBd1</strain>
    </source>
</reference>